<dbReference type="Proteomes" id="UP000827976">
    <property type="component" value="Chromosome 13"/>
</dbReference>
<sequence length="124" mass="14165">MQKYSFSVKIQRSSSLFRARLWDGAVFATVDLMEKKRRAAVVVLGDIGRSPRMQFHALSLAHQADLEVDIVTNGGVNSYLSFLFFFFSEYLLLLQVEHAVFFFSFSCRNLDSCMSASWNPEAFC</sequence>
<evidence type="ECO:0000313" key="2">
    <source>
        <dbReference type="Proteomes" id="UP000827976"/>
    </source>
</evidence>
<name>A0ACB7UXB6_DIOAL</name>
<keyword evidence="2" id="KW-1185">Reference proteome</keyword>
<evidence type="ECO:0000313" key="1">
    <source>
        <dbReference type="EMBL" id="KAH7665433.1"/>
    </source>
</evidence>
<dbReference type="EMBL" id="CM037023">
    <property type="protein sequence ID" value="KAH7665433.1"/>
    <property type="molecule type" value="Genomic_DNA"/>
</dbReference>
<dbReference type="EC" id="2.4.1.142" evidence="1"/>
<reference evidence="2" key="1">
    <citation type="journal article" date="2022" name="Nat. Commun.">
        <title>Chromosome evolution and the genetic basis of agronomically important traits in greater yam.</title>
        <authorList>
            <person name="Bredeson J.V."/>
            <person name="Lyons J.B."/>
            <person name="Oniyinde I.O."/>
            <person name="Okereke N.R."/>
            <person name="Kolade O."/>
            <person name="Nnabue I."/>
            <person name="Nwadili C.O."/>
            <person name="Hribova E."/>
            <person name="Parker M."/>
            <person name="Nwogha J."/>
            <person name="Shu S."/>
            <person name="Carlson J."/>
            <person name="Kariba R."/>
            <person name="Muthemba S."/>
            <person name="Knop K."/>
            <person name="Barton G.J."/>
            <person name="Sherwood A.V."/>
            <person name="Lopez-Montes A."/>
            <person name="Asiedu R."/>
            <person name="Jamnadass R."/>
            <person name="Muchugi A."/>
            <person name="Goodstein D."/>
            <person name="Egesi C.N."/>
            <person name="Featherston J."/>
            <person name="Asfaw A."/>
            <person name="Simpson G.G."/>
            <person name="Dolezel J."/>
            <person name="Hendre P.S."/>
            <person name="Van Deynze A."/>
            <person name="Kumar P.L."/>
            <person name="Obidiegwu J.E."/>
            <person name="Bhattacharjee R."/>
            <person name="Rokhsar D.S."/>
        </authorList>
    </citation>
    <scope>NUCLEOTIDE SEQUENCE [LARGE SCALE GENOMIC DNA]</scope>
    <source>
        <strain evidence="2">cv. TDa95/00328</strain>
    </source>
</reference>
<comment type="caution">
    <text evidence="1">The sequence shown here is derived from an EMBL/GenBank/DDBJ whole genome shotgun (WGS) entry which is preliminary data.</text>
</comment>
<gene>
    <name evidence="1" type="ORF">IHE45_13G034100</name>
</gene>
<organism evidence="1 2">
    <name type="scientific">Dioscorea alata</name>
    <name type="common">Purple yam</name>
    <dbReference type="NCBI Taxonomy" id="55571"/>
    <lineage>
        <taxon>Eukaryota</taxon>
        <taxon>Viridiplantae</taxon>
        <taxon>Streptophyta</taxon>
        <taxon>Embryophyta</taxon>
        <taxon>Tracheophyta</taxon>
        <taxon>Spermatophyta</taxon>
        <taxon>Magnoliopsida</taxon>
        <taxon>Liliopsida</taxon>
        <taxon>Dioscoreales</taxon>
        <taxon>Dioscoreaceae</taxon>
        <taxon>Dioscorea</taxon>
    </lineage>
</organism>
<accession>A0ACB7UXB6</accession>
<keyword evidence="1" id="KW-0328">Glycosyltransferase</keyword>
<proteinExistence type="predicted"/>
<protein>
    <submittedName>
        <fullName evidence="1">Beta-1,4-mannosyltransferase protein</fullName>
        <ecNumber evidence="1">2.4.1.142</ecNumber>
    </submittedName>
</protein>
<keyword evidence="1" id="KW-0808">Transferase</keyword>